<dbReference type="Pfam" id="PF06433">
    <property type="entry name" value="Me-amine-dh_H"/>
    <property type="match status" value="1"/>
</dbReference>
<keyword evidence="6" id="KW-0249">Electron transport</keyword>
<evidence type="ECO:0000256" key="4">
    <source>
        <dbReference type="ARBA" id="ARBA00022729"/>
    </source>
</evidence>
<dbReference type="InterPro" id="IPR015943">
    <property type="entry name" value="WD40/YVTN_repeat-like_dom_sf"/>
</dbReference>
<evidence type="ECO:0000256" key="7">
    <source>
        <dbReference type="ARBA" id="ARBA00023002"/>
    </source>
</evidence>
<evidence type="ECO:0000256" key="8">
    <source>
        <dbReference type="SAM" id="Phobius"/>
    </source>
</evidence>
<name>A0A3B0SDV5_9ZZZZ</name>
<reference evidence="9" key="1">
    <citation type="submission" date="2018-06" db="EMBL/GenBank/DDBJ databases">
        <authorList>
            <person name="Zhirakovskaya E."/>
        </authorList>
    </citation>
    <scope>NUCLEOTIDE SEQUENCE</scope>
</reference>
<organism evidence="9">
    <name type="scientific">hydrothermal vent metagenome</name>
    <dbReference type="NCBI Taxonomy" id="652676"/>
    <lineage>
        <taxon>unclassified sequences</taxon>
        <taxon>metagenomes</taxon>
        <taxon>ecological metagenomes</taxon>
    </lineage>
</organism>
<evidence type="ECO:0000313" key="9">
    <source>
        <dbReference type="EMBL" id="VAV94493.1"/>
    </source>
</evidence>
<feature type="transmembrane region" description="Helical" evidence="8">
    <location>
        <begin position="21"/>
        <end position="42"/>
    </location>
</feature>
<dbReference type="InterPro" id="IPR009451">
    <property type="entry name" value="Metamine_DH_Hvc"/>
</dbReference>
<dbReference type="InterPro" id="IPR011044">
    <property type="entry name" value="Quino_amine_DH_bsu"/>
</dbReference>
<evidence type="ECO:0000256" key="6">
    <source>
        <dbReference type="ARBA" id="ARBA00022982"/>
    </source>
</evidence>
<keyword evidence="8" id="KW-0472">Membrane</keyword>
<dbReference type="SUPFAM" id="SSF50969">
    <property type="entry name" value="YVTN repeat-like/Quinoprotein amine dehydrogenase"/>
    <property type="match status" value="1"/>
</dbReference>
<dbReference type="EMBL" id="UOEH01000142">
    <property type="protein sequence ID" value="VAV94493.1"/>
    <property type="molecule type" value="Genomic_DNA"/>
</dbReference>
<keyword evidence="5" id="KW-0574">Periplasm</keyword>
<evidence type="ECO:0000256" key="2">
    <source>
        <dbReference type="ARBA" id="ARBA00010548"/>
    </source>
</evidence>
<comment type="similarity">
    <text evidence="2">Belongs to the aromatic amine dehydrogenase heavy chain family.</text>
</comment>
<evidence type="ECO:0000256" key="3">
    <source>
        <dbReference type="ARBA" id="ARBA00022448"/>
    </source>
</evidence>
<keyword evidence="8" id="KW-0812">Transmembrane</keyword>
<keyword evidence="7 9" id="KW-0560">Oxidoreductase</keyword>
<evidence type="ECO:0000256" key="5">
    <source>
        <dbReference type="ARBA" id="ARBA00022764"/>
    </source>
</evidence>
<sequence>GNGDSQEMSKTMATPTYTSRLIPAFIAAAGALMGASLAQLPVESTTSVETLPEKYPSSWLLAHDLAFYALATGRVYIVDPAAKTSDVHGMVDAAAFASFSYSRDRGELYVAETFYTRGMRGERTDFLTIYDMATLAIAAQVELPGAKRSLSVTQKAALQVTRDGEFLLIYNFTPAASVSIFDLNKRKVVNDIQIPGCSLIYPHGDKGFASFCADGSMIAFDLDENGKPLNEYRTVKFNDIDADPLFMKFATDDDVTYFVSFKGFIQPVRLAGGEPEVLERMYLGGAVRQTSYGAGARPAGWQVITQDRSGKIYVLMRPDARDGDHKSGGSYVWVFDPKSGRVIREIALVGNSISIEVTGGRNPKLVATNEAMFLDIYDLKSGEHERIIGGWGPANPFALHAVQ</sequence>
<dbReference type="AlphaFoldDB" id="A0A3B0SDV5"/>
<keyword evidence="3" id="KW-0813">Transport</keyword>
<keyword evidence="4" id="KW-0732">Signal</keyword>
<dbReference type="GO" id="GO:0030058">
    <property type="term" value="F:aliphatic amine dehydrogenase activity"/>
    <property type="evidence" value="ECO:0007669"/>
    <property type="project" value="InterPro"/>
</dbReference>
<evidence type="ECO:0000256" key="1">
    <source>
        <dbReference type="ARBA" id="ARBA00004418"/>
    </source>
</evidence>
<feature type="non-terminal residue" evidence="9">
    <location>
        <position position="1"/>
    </location>
</feature>
<gene>
    <name evidence="9" type="ORF">MNBD_ALPHA05-1253</name>
</gene>
<comment type="subcellular location">
    <subcellularLocation>
        <location evidence="1">Periplasm</location>
    </subcellularLocation>
</comment>
<dbReference type="EC" id="1.4.99.3" evidence="9"/>
<protein>
    <submittedName>
        <fullName evidence="9">Methylamine dehydrogenase heavy chain</fullName>
        <ecNumber evidence="9">1.4.99.3</ecNumber>
    </submittedName>
</protein>
<accession>A0A3B0SDV5</accession>
<dbReference type="Gene3D" id="2.130.10.10">
    <property type="entry name" value="YVTN repeat-like/Quinoprotein amine dehydrogenase"/>
    <property type="match status" value="1"/>
</dbReference>
<keyword evidence="8" id="KW-1133">Transmembrane helix</keyword>
<proteinExistence type="inferred from homology"/>
<dbReference type="GO" id="GO:0042597">
    <property type="term" value="C:periplasmic space"/>
    <property type="evidence" value="ECO:0007669"/>
    <property type="project" value="UniProtKB-SubCell"/>
</dbReference>